<comment type="caution">
    <text evidence="1">The sequence shown here is derived from an EMBL/GenBank/DDBJ whole genome shotgun (WGS) entry which is preliminary data.</text>
</comment>
<evidence type="ECO:0000313" key="1">
    <source>
        <dbReference type="EMBL" id="CAG8817787.1"/>
    </source>
</evidence>
<feature type="non-terminal residue" evidence="1">
    <location>
        <position position="45"/>
    </location>
</feature>
<accession>A0ACA9S1J2</accession>
<gene>
    <name evidence="1" type="ORF">RPERSI_LOCUS24771</name>
</gene>
<dbReference type="Proteomes" id="UP000789920">
    <property type="component" value="Unassembled WGS sequence"/>
</dbReference>
<protein>
    <submittedName>
        <fullName evidence="1">17447_t:CDS:1</fullName>
    </submittedName>
</protein>
<reference evidence="1" key="1">
    <citation type="submission" date="2021-06" db="EMBL/GenBank/DDBJ databases">
        <authorList>
            <person name="Kallberg Y."/>
            <person name="Tangrot J."/>
            <person name="Rosling A."/>
        </authorList>
    </citation>
    <scope>NUCLEOTIDE SEQUENCE</scope>
    <source>
        <strain evidence="1">MA461A</strain>
    </source>
</reference>
<keyword evidence="2" id="KW-1185">Reference proteome</keyword>
<proteinExistence type="predicted"/>
<name>A0ACA9S1J2_9GLOM</name>
<dbReference type="EMBL" id="CAJVQC010080192">
    <property type="protein sequence ID" value="CAG8817787.1"/>
    <property type="molecule type" value="Genomic_DNA"/>
</dbReference>
<organism evidence="1 2">
    <name type="scientific">Racocetra persica</name>
    <dbReference type="NCBI Taxonomy" id="160502"/>
    <lineage>
        <taxon>Eukaryota</taxon>
        <taxon>Fungi</taxon>
        <taxon>Fungi incertae sedis</taxon>
        <taxon>Mucoromycota</taxon>
        <taxon>Glomeromycotina</taxon>
        <taxon>Glomeromycetes</taxon>
        <taxon>Diversisporales</taxon>
        <taxon>Gigasporaceae</taxon>
        <taxon>Racocetra</taxon>
    </lineage>
</organism>
<sequence length="45" mass="5078">STEIVTQIEEADKILLSNMQIPTHINTSCPEEIYVSTQFDPLNTI</sequence>
<evidence type="ECO:0000313" key="2">
    <source>
        <dbReference type="Proteomes" id="UP000789920"/>
    </source>
</evidence>
<feature type="non-terminal residue" evidence="1">
    <location>
        <position position="1"/>
    </location>
</feature>